<accession>A0ABD1UMP5</accession>
<sequence length="132" mass="14865">MMSTLGVKLGCQIHELVDGCVRDINGTSSVVRNMEKELQEECTAQKATNVARIKTQEIMQNKMKIVGQQFNPTLQSSHHSIQRLCRQVPCFDLLPFKPLSIEDGAILWAKRTALMKTTILVRIRSISNLQGQ</sequence>
<keyword evidence="2" id="KW-1185">Reference proteome</keyword>
<comment type="caution">
    <text evidence="1">The sequence shown here is derived from an EMBL/GenBank/DDBJ whole genome shotgun (WGS) entry which is preliminary data.</text>
</comment>
<evidence type="ECO:0000313" key="1">
    <source>
        <dbReference type="EMBL" id="KAL2526292.1"/>
    </source>
</evidence>
<name>A0ABD1UMP5_9LAMI</name>
<gene>
    <name evidence="1" type="ORF">Adt_11346</name>
</gene>
<organism evidence="1 2">
    <name type="scientific">Abeliophyllum distichum</name>
    <dbReference type="NCBI Taxonomy" id="126358"/>
    <lineage>
        <taxon>Eukaryota</taxon>
        <taxon>Viridiplantae</taxon>
        <taxon>Streptophyta</taxon>
        <taxon>Embryophyta</taxon>
        <taxon>Tracheophyta</taxon>
        <taxon>Spermatophyta</taxon>
        <taxon>Magnoliopsida</taxon>
        <taxon>eudicotyledons</taxon>
        <taxon>Gunneridae</taxon>
        <taxon>Pentapetalae</taxon>
        <taxon>asterids</taxon>
        <taxon>lamiids</taxon>
        <taxon>Lamiales</taxon>
        <taxon>Oleaceae</taxon>
        <taxon>Forsythieae</taxon>
        <taxon>Abeliophyllum</taxon>
    </lineage>
</organism>
<reference evidence="2" key="1">
    <citation type="submission" date="2024-07" db="EMBL/GenBank/DDBJ databases">
        <title>Two chromosome-level genome assemblies of Korean endemic species Abeliophyllum distichum and Forsythia ovata (Oleaceae).</title>
        <authorList>
            <person name="Jang H."/>
        </authorList>
    </citation>
    <scope>NUCLEOTIDE SEQUENCE [LARGE SCALE GENOMIC DNA]</scope>
</reference>
<evidence type="ECO:0000313" key="2">
    <source>
        <dbReference type="Proteomes" id="UP001604336"/>
    </source>
</evidence>
<protein>
    <submittedName>
        <fullName evidence="1">Uncharacterized protein</fullName>
    </submittedName>
</protein>
<proteinExistence type="predicted"/>
<dbReference type="AlphaFoldDB" id="A0ABD1UMP5"/>
<dbReference type="Proteomes" id="UP001604336">
    <property type="component" value="Unassembled WGS sequence"/>
</dbReference>
<dbReference type="EMBL" id="JBFOLK010000003">
    <property type="protein sequence ID" value="KAL2526292.1"/>
    <property type="molecule type" value="Genomic_DNA"/>
</dbReference>